<proteinExistence type="predicted"/>
<evidence type="ECO:0000313" key="1">
    <source>
        <dbReference type="EMBL" id="KAF8903888.1"/>
    </source>
</evidence>
<dbReference type="Proteomes" id="UP000724874">
    <property type="component" value="Unassembled WGS sequence"/>
</dbReference>
<name>A0A9P5TQL8_GYMJU</name>
<protein>
    <recommendedName>
        <fullName evidence="3">F-box domain-containing protein</fullName>
    </recommendedName>
</protein>
<sequence>MSTVPPSHHRLPPELISLIFDSVGDSRDWLTLKNCSLVSHTYLPQVRRQLFAVISLHLRSHPNPIVIRDVVRRMKGLCDFLQRDPDASRYVKTLKVLDSYPVYDSEWITQQTWLPVLLDHLHHVRYLTFGCEVGYLQWSLFSHQLQYSLASQFTSPQLLTLTLCNLGSVPSAVLTTSVRYMYLNNITTIDSPEISLVMEQFWQALPLHSRLACLQLRTVSMANTNSAWGVLEAHADKVKLIKWRCWEGVCIMCYISTPISKT</sequence>
<gene>
    <name evidence="1" type="ORF">CPB84DRAFT_709787</name>
</gene>
<comment type="caution">
    <text evidence="1">The sequence shown here is derived from an EMBL/GenBank/DDBJ whole genome shotgun (WGS) entry which is preliminary data.</text>
</comment>
<dbReference type="EMBL" id="JADNYJ010000028">
    <property type="protein sequence ID" value="KAF8903888.1"/>
    <property type="molecule type" value="Genomic_DNA"/>
</dbReference>
<reference evidence="1" key="1">
    <citation type="submission" date="2020-11" db="EMBL/GenBank/DDBJ databases">
        <authorList>
            <consortium name="DOE Joint Genome Institute"/>
            <person name="Ahrendt S."/>
            <person name="Riley R."/>
            <person name="Andreopoulos W."/>
            <person name="LaButti K."/>
            <person name="Pangilinan J."/>
            <person name="Ruiz-duenas F.J."/>
            <person name="Barrasa J.M."/>
            <person name="Sanchez-Garcia M."/>
            <person name="Camarero S."/>
            <person name="Miyauchi S."/>
            <person name="Serrano A."/>
            <person name="Linde D."/>
            <person name="Babiker R."/>
            <person name="Drula E."/>
            <person name="Ayuso-Fernandez I."/>
            <person name="Pacheco R."/>
            <person name="Padilla G."/>
            <person name="Ferreira P."/>
            <person name="Barriuso J."/>
            <person name="Kellner H."/>
            <person name="Castanera R."/>
            <person name="Alfaro M."/>
            <person name="Ramirez L."/>
            <person name="Pisabarro A.G."/>
            <person name="Kuo A."/>
            <person name="Tritt A."/>
            <person name="Lipzen A."/>
            <person name="He G."/>
            <person name="Yan M."/>
            <person name="Ng V."/>
            <person name="Cullen D."/>
            <person name="Martin F."/>
            <person name="Rosso M.-N."/>
            <person name="Henrissat B."/>
            <person name="Hibbett D."/>
            <person name="Martinez A.T."/>
            <person name="Grigoriev I.V."/>
        </authorList>
    </citation>
    <scope>NUCLEOTIDE SEQUENCE</scope>
    <source>
        <strain evidence="1">AH 44721</strain>
    </source>
</reference>
<evidence type="ECO:0008006" key="3">
    <source>
        <dbReference type="Google" id="ProtNLM"/>
    </source>
</evidence>
<evidence type="ECO:0000313" key="2">
    <source>
        <dbReference type="Proteomes" id="UP000724874"/>
    </source>
</evidence>
<dbReference type="AlphaFoldDB" id="A0A9P5TQL8"/>
<organism evidence="1 2">
    <name type="scientific">Gymnopilus junonius</name>
    <name type="common">Spectacular rustgill mushroom</name>
    <name type="synonym">Gymnopilus spectabilis subsp. junonius</name>
    <dbReference type="NCBI Taxonomy" id="109634"/>
    <lineage>
        <taxon>Eukaryota</taxon>
        <taxon>Fungi</taxon>
        <taxon>Dikarya</taxon>
        <taxon>Basidiomycota</taxon>
        <taxon>Agaricomycotina</taxon>
        <taxon>Agaricomycetes</taxon>
        <taxon>Agaricomycetidae</taxon>
        <taxon>Agaricales</taxon>
        <taxon>Agaricineae</taxon>
        <taxon>Hymenogastraceae</taxon>
        <taxon>Gymnopilus</taxon>
    </lineage>
</organism>
<keyword evidence="2" id="KW-1185">Reference proteome</keyword>
<dbReference type="OrthoDB" id="2745898at2759"/>
<accession>A0A9P5TQL8</accession>